<evidence type="ECO:0000256" key="5">
    <source>
        <dbReference type="ARBA" id="ARBA00023242"/>
    </source>
</evidence>
<dbReference type="Pfam" id="PF02362">
    <property type="entry name" value="B3"/>
    <property type="match status" value="2"/>
</dbReference>
<feature type="compositionally biased region" description="Basic and acidic residues" evidence="6">
    <location>
        <begin position="201"/>
        <end position="217"/>
    </location>
</feature>
<dbReference type="CDD" id="cd10017">
    <property type="entry name" value="B3_DNA"/>
    <property type="match status" value="3"/>
</dbReference>
<evidence type="ECO:0000259" key="7">
    <source>
        <dbReference type="PROSITE" id="PS50863"/>
    </source>
</evidence>
<dbReference type="PANTHER" id="PTHR31920">
    <property type="entry name" value="B3 DOMAIN-CONTAINING"/>
    <property type="match status" value="1"/>
</dbReference>
<feature type="region of interest" description="Disordered" evidence="6">
    <location>
        <begin position="404"/>
        <end position="455"/>
    </location>
</feature>
<dbReference type="EMBL" id="CAMGYJ010000006">
    <property type="protein sequence ID" value="CAI0429689.1"/>
    <property type="molecule type" value="Genomic_DNA"/>
</dbReference>
<dbReference type="InterPro" id="IPR003340">
    <property type="entry name" value="B3_DNA-bd"/>
</dbReference>
<dbReference type="Gene3D" id="2.40.330.10">
    <property type="entry name" value="DNA-binding pseudobarrel domain"/>
    <property type="match status" value="3"/>
</dbReference>
<dbReference type="SMART" id="SM01019">
    <property type="entry name" value="B3"/>
    <property type="match status" value="2"/>
</dbReference>
<evidence type="ECO:0000256" key="3">
    <source>
        <dbReference type="ARBA" id="ARBA00023125"/>
    </source>
</evidence>
<organism evidence="8 9">
    <name type="scientific">Linum tenue</name>
    <dbReference type="NCBI Taxonomy" id="586396"/>
    <lineage>
        <taxon>Eukaryota</taxon>
        <taxon>Viridiplantae</taxon>
        <taxon>Streptophyta</taxon>
        <taxon>Embryophyta</taxon>
        <taxon>Tracheophyta</taxon>
        <taxon>Spermatophyta</taxon>
        <taxon>Magnoliopsida</taxon>
        <taxon>eudicotyledons</taxon>
        <taxon>Gunneridae</taxon>
        <taxon>Pentapetalae</taxon>
        <taxon>rosids</taxon>
        <taxon>fabids</taxon>
        <taxon>Malpighiales</taxon>
        <taxon>Linaceae</taxon>
        <taxon>Linum</taxon>
    </lineage>
</organism>
<keyword evidence="9" id="KW-1185">Reference proteome</keyword>
<dbReference type="Proteomes" id="UP001154282">
    <property type="component" value="Unassembled WGS sequence"/>
</dbReference>
<feature type="compositionally biased region" description="Polar residues" evidence="6">
    <location>
        <begin position="446"/>
        <end position="455"/>
    </location>
</feature>
<evidence type="ECO:0000256" key="1">
    <source>
        <dbReference type="ARBA" id="ARBA00004123"/>
    </source>
</evidence>
<keyword evidence="5" id="KW-0539">Nucleus</keyword>
<dbReference type="PANTHER" id="PTHR31920:SF108">
    <property type="entry name" value="B3 DOMAIN-CONTAINING TRANSCRIPTION FACTOR VRN1-LIKE"/>
    <property type="match status" value="1"/>
</dbReference>
<feature type="compositionally biased region" description="Basic and acidic residues" evidence="6">
    <location>
        <begin position="175"/>
        <end position="185"/>
    </location>
</feature>
<accession>A0AAV0L8M5</accession>
<keyword evidence="3" id="KW-0238">DNA-binding</keyword>
<gene>
    <name evidence="8" type="ORF">LITE_LOCUS22251</name>
</gene>
<name>A0AAV0L8M5_9ROSI</name>
<reference evidence="8" key="1">
    <citation type="submission" date="2022-08" db="EMBL/GenBank/DDBJ databases">
        <authorList>
            <person name="Gutierrez-Valencia J."/>
        </authorList>
    </citation>
    <scope>NUCLEOTIDE SEQUENCE</scope>
</reference>
<dbReference type="AlphaFoldDB" id="A0AAV0L8M5"/>
<feature type="domain" description="TF-B3" evidence="7">
    <location>
        <begin position="42"/>
        <end position="136"/>
    </location>
</feature>
<comment type="caution">
    <text evidence="8">The sequence shown here is derived from an EMBL/GenBank/DDBJ whole genome shotgun (WGS) entry which is preliminary data.</text>
</comment>
<evidence type="ECO:0000313" key="9">
    <source>
        <dbReference type="Proteomes" id="UP001154282"/>
    </source>
</evidence>
<comment type="subcellular location">
    <subcellularLocation>
        <location evidence="1">Nucleus</location>
    </subcellularLocation>
</comment>
<feature type="domain" description="TF-B3" evidence="7">
    <location>
        <begin position="255"/>
        <end position="349"/>
    </location>
</feature>
<protein>
    <recommendedName>
        <fullName evidence="7">TF-B3 domain-containing protein</fullName>
    </recommendedName>
</protein>
<feature type="region of interest" description="Disordered" evidence="6">
    <location>
        <begin position="175"/>
        <end position="237"/>
    </location>
</feature>
<dbReference type="InterPro" id="IPR015300">
    <property type="entry name" value="DNA-bd_pseudobarrel_sf"/>
</dbReference>
<evidence type="ECO:0000313" key="8">
    <source>
        <dbReference type="EMBL" id="CAI0429689.1"/>
    </source>
</evidence>
<dbReference type="InterPro" id="IPR050655">
    <property type="entry name" value="Plant_B3_domain"/>
</dbReference>
<dbReference type="PROSITE" id="PS50863">
    <property type="entry name" value="B3"/>
    <property type="match status" value="3"/>
</dbReference>
<dbReference type="GO" id="GO:0005634">
    <property type="term" value="C:nucleus"/>
    <property type="evidence" value="ECO:0007669"/>
    <property type="project" value="UniProtKB-SubCell"/>
</dbReference>
<keyword evidence="2" id="KW-0805">Transcription regulation</keyword>
<feature type="domain" description="TF-B3" evidence="7">
    <location>
        <begin position="473"/>
        <end position="509"/>
    </location>
</feature>
<evidence type="ECO:0000256" key="4">
    <source>
        <dbReference type="ARBA" id="ARBA00023163"/>
    </source>
</evidence>
<feature type="compositionally biased region" description="Basic and acidic residues" evidence="6">
    <location>
        <begin position="404"/>
        <end position="418"/>
    </location>
</feature>
<proteinExistence type="predicted"/>
<sequence>MESFGMKDGGQSKKAKATFGLIRRGNASDMEKMKPHFFRVMLEFMLQDSKIIVALDQYIPTEFVKRYRSRLGSSATLKVDNGDTWEVELVTDDDGMVWLVKGWEDFRMHHSLKQGDILVFRLEQNSLFHVMVFEPTASEKNYRHKDLKGHGKLLNEIKVEDEFDVEKETGKLKEVKTKKSGGEGKRKVKLAATLETPNHQLEIKTEGREKKGKEKKSNNSMESSGREDGSQNKKTTSFGLIRRGNASYMEKMRPHFFRVMLDFMLQDAKIYIPTEFVKRYRSRLGSSATLKVANGETWEVELATDDDGLIWLLKGWDDFTKHHSLRQGDIVVFRLEQDSSFCVMVFDPTASEKKYNVKDANDLVRMLKEVKIEEGIDAEKEKGCGEGQERVGTGRMEEVEERLKQVKDKKSDGEENRKGTLASPLEIPNHPLETKVTGIPEPRRGNASTSSKNPNFSITITEGHMKHRYIGSFAGGWAAFSRDNSLKPGDVCRFELISDGLMEVTIQHN</sequence>
<evidence type="ECO:0000256" key="6">
    <source>
        <dbReference type="SAM" id="MobiDB-lite"/>
    </source>
</evidence>
<dbReference type="SUPFAM" id="SSF101936">
    <property type="entry name" value="DNA-binding pseudobarrel domain"/>
    <property type="match status" value="3"/>
</dbReference>
<dbReference type="GO" id="GO:0003677">
    <property type="term" value="F:DNA binding"/>
    <property type="evidence" value="ECO:0007669"/>
    <property type="project" value="UniProtKB-KW"/>
</dbReference>
<evidence type="ECO:0000256" key="2">
    <source>
        <dbReference type="ARBA" id="ARBA00023015"/>
    </source>
</evidence>
<keyword evidence="4" id="KW-0804">Transcription</keyword>